<sequence>MVEMCNAKCSAGLSDEGTHLANVIDGYVYEHTLTGENAFFCGRSWKDCEEMQSVAEQSGSDKAILRGKVPLQLYSRSWQLLDLDLLCSMQELGVSPENIIYTSTCKQASQIKYAAKVGVNIMPCDDGVQLKKTAHRHPNAKTNLKYMPTLYQMPSVCDMAGELGSTMNMLDVGGDVTGTNFSWKRLIMLPALCLMSTFLKDLALR</sequence>
<dbReference type="AlphaFoldDB" id="A0A4U1FJB4"/>
<comment type="caution">
    <text evidence="2">The sequence shown here is derived from an EMBL/GenBank/DDBJ whole genome shotgun (WGS) entry which is preliminary data.</text>
</comment>
<dbReference type="PRINTS" id="PR01182">
    <property type="entry name" value="ORNDCRBXLASE"/>
</dbReference>
<gene>
    <name evidence="2" type="ORF">EI555_002265</name>
</gene>
<name>A0A4U1FJB4_MONMO</name>
<dbReference type="Gene3D" id="3.20.20.10">
    <property type="entry name" value="Alanine racemase"/>
    <property type="match status" value="1"/>
</dbReference>
<dbReference type="GO" id="GO:0033387">
    <property type="term" value="P:putrescine biosynthetic process from arginine, via ornithine"/>
    <property type="evidence" value="ECO:0007669"/>
    <property type="project" value="TreeGrafter"/>
</dbReference>
<dbReference type="GO" id="GO:1902269">
    <property type="term" value="P:positive regulation of polyamine transmembrane transport"/>
    <property type="evidence" value="ECO:0007669"/>
    <property type="project" value="TreeGrafter"/>
</dbReference>
<organism evidence="2 3">
    <name type="scientific">Monodon monoceros</name>
    <name type="common">Narwhal</name>
    <name type="synonym">Ceratodon monodon</name>
    <dbReference type="NCBI Taxonomy" id="40151"/>
    <lineage>
        <taxon>Eukaryota</taxon>
        <taxon>Metazoa</taxon>
        <taxon>Chordata</taxon>
        <taxon>Craniata</taxon>
        <taxon>Vertebrata</taxon>
        <taxon>Euteleostomi</taxon>
        <taxon>Mammalia</taxon>
        <taxon>Eutheria</taxon>
        <taxon>Laurasiatheria</taxon>
        <taxon>Artiodactyla</taxon>
        <taxon>Whippomorpha</taxon>
        <taxon>Cetacea</taxon>
        <taxon>Odontoceti</taxon>
        <taxon>Monodontidae</taxon>
        <taxon>Monodon</taxon>
    </lineage>
</organism>
<feature type="domain" description="Orn/DAP/Arg decarboxylase 2 N-terminal" evidence="1">
    <location>
        <begin position="90"/>
        <end position="145"/>
    </location>
</feature>
<reference evidence="3" key="1">
    <citation type="journal article" date="2019" name="IScience">
        <title>Narwhal Genome Reveals Long-Term Low Genetic Diversity despite Current Large Abundance Size.</title>
        <authorList>
            <person name="Westbury M.V."/>
            <person name="Petersen B."/>
            <person name="Garde E."/>
            <person name="Heide-Jorgensen M.P."/>
            <person name="Lorenzen E.D."/>
        </authorList>
    </citation>
    <scope>NUCLEOTIDE SEQUENCE [LARGE SCALE GENOMIC DNA]</scope>
</reference>
<dbReference type="GO" id="GO:0042978">
    <property type="term" value="F:ornithine decarboxylase activator activity"/>
    <property type="evidence" value="ECO:0007669"/>
    <property type="project" value="TreeGrafter"/>
</dbReference>
<accession>A0A4U1FJB4</accession>
<dbReference type="GO" id="GO:0042177">
    <property type="term" value="P:negative regulation of protein catabolic process"/>
    <property type="evidence" value="ECO:0007669"/>
    <property type="project" value="TreeGrafter"/>
</dbReference>
<evidence type="ECO:0000313" key="2">
    <source>
        <dbReference type="EMBL" id="TKC49066.1"/>
    </source>
</evidence>
<dbReference type="GO" id="GO:0004586">
    <property type="term" value="F:ornithine decarboxylase activity"/>
    <property type="evidence" value="ECO:0007669"/>
    <property type="project" value="TreeGrafter"/>
</dbReference>
<dbReference type="InterPro" id="IPR022644">
    <property type="entry name" value="De-COase2_N"/>
</dbReference>
<dbReference type="PANTHER" id="PTHR11482:SF7">
    <property type="entry name" value="ANTIZYME INHIBITOR 1"/>
    <property type="match status" value="1"/>
</dbReference>
<evidence type="ECO:0000313" key="3">
    <source>
        <dbReference type="Proteomes" id="UP000308365"/>
    </source>
</evidence>
<dbReference type="GO" id="GO:0005737">
    <property type="term" value="C:cytoplasm"/>
    <property type="evidence" value="ECO:0007669"/>
    <property type="project" value="TreeGrafter"/>
</dbReference>
<dbReference type="PANTHER" id="PTHR11482">
    <property type="entry name" value="ARGININE/DIAMINOPIMELATE/ORNITHINE DECARBOXYLASE"/>
    <property type="match status" value="1"/>
</dbReference>
<proteinExistence type="predicted"/>
<dbReference type="Proteomes" id="UP000308365">
    <property type="component" value="Unassembled WGS sequence"/>
</dbReference>
<dbReference type="InterPro" id="IPR029066">
    <property type="entry name" value="PLP-binding_barrel"/>
</dbReference>
<dbReference type="EMBL" id="RWIC01000134">
    <property type="protein sequence ID" value="TKC49066.1"/>
    <property type="molecule type" value="Genomic_DNA"/>
</dbReference>
<protein>
    <recommendedName>
        <fullName evidence="1">Orn/DAP/Arg decarboxylase 2 N-terminal domain-containing protein</fullName>
    </recommendedName>
</protein>
<dbReference type="InterPro" id="IPR002433">
    <property type="entry name" value="Orn_de-COase"/>
</dbReference>
<dbReference type="SUPFAM" id="SSF51419">
    <property type="entry name" value="PLP-binding barrel"/>
    <property type="match status" value="1"/>
</dbReference>
<evidence type="ECO:0000259" key="1">
    <source>
        <dbReference type="Pfam" id="PF02784"/>
    </source>
</evidence>
<dbReference type="Pfam" id="PF02784">
    <property type="entry name" value="Orn_Arg_deC_N"/>
    <property type="match status" value="1"/>
</dbReference>